<feature type="signal peptide" evidence="2">
    <location>
        <begin position="1"/>
        <end position="24"/>
    </location>
</feature>
<dbReference type="EMBL" id="DSOK01000125">
    <property type="protein sequence ID" value="HEN14646.1"/>
    <property type="molecule type" value="Genomic_DNA"/>
</dbReference>
<reference evidence="3" key="1">
    <citation type="journal article" date="2020" name="mSystems">
        <title>Genome- and Community-Level Interaction Insights into Carbon Utilization and Element Cycling Functions of Hydrothermarchaeota in Hydrothermal Sediment.</title>
        <authorList>
            <person name="Zhou Z."/>
            <person name="Liu Y."/>
            <person name="Xu W."/>
            <person name="Pan J."/>
            <person name="Luo Z.H."/>
            <person name="Li M."/>
        </authorList>
    </citation>
    <scope>NUCLEOTIDE SEQUENCE [LARGE SCALE GENOMIC DNA]</scope>
    <source>
        <strain evidence="3">SpSt-339</strain>
    </source>
</reference>
<feature type="chain" id="PRO_5027944170" evidence="2">
    <location>
        <begin position="25"/>
        <end position="162"/>
    </location>
</feature>
<name>A0A7C2JX77_9PLAN</name>
<evidence type="ECO:0000256" key="2">
    <source>
        <dbReference type="SAM" id="SignalP"/>
    </source>
</evidence>
<feature type="compositionally biased region" description="Polar residues" evidence="1">
    <location>
        <begin position="127"/>
        <end position="136"/>
    </location>
</feature>
<feature type="region of interest" description="Disordered" evidence="1">
    <location>
        <begin position="121"/>
        <end position="162"/>
    </location>
</feature>
<evidence type="ECO:0000256" key="1">
    <source>
        <dbReference type="SAM" id="MobiDB-lite"/>
    </source>
</evidence>
<comment type="caution">
    <text evidence="3">The sequence shown here is derived from an EMBL/GenBank/DDBJ whole genome shotgun (WGS) entry which is preliminary data.</text>
</comment>
<sequence>MYRSTLIPLFALTALAGSAGTASAQSMLNPFSWFAPQPVYGVPACPNGQCGPAYGANCVGGNCLLPGGCVNGQCGLPNNCPNGYCPPTMGRYGTNPSYAPYYGNAPYAVPRQTVPQYQPYQPYSAQRPMTPTSVYRSSYDRPAPATSNPSRSFSPSNSPFYP</sequence>
<protein>
    <submittedName>
        <fullName evidence="3">Uncharacterized protein</fullName>
    </submittedName>
</protein>
<proteinExistence type="predicted"/>
<feature type="compositionally biased region" description="Low complexity" evidence="1">
    <location>
        <begin position="147"/>
        <end position="162"/>
    </location>
</feature>
<organism evidence="3">
    <name type="scientific">Schlesneria paludicola</name>
    <dbReference type="NCBI Taxonomy" id="360056"/>
    <lineage>
        <taxon>Bacteria</taxon>
        <taxon>Pseudomonadati</taxon>
        <taxon>Planctomycetota</taxon>
        <taxon>Planctomycetia</taxon>
        <taxon>Planctomycetales</taxon>
        <taxon>Planctomycetaceae</taxon>
        <taxon>Schlesneria</taxon>
    </lineage>
</organism>
<evidence type="ECO:0000313" key="3">
    <source>
        <dbReference type="EMBL" id="HEN14646.1"/>
    </source>
</evidence>
<keyword evidence="2" id="KW-0732">Signal</keyword>
<dbReference type="AlphaFoldDB" id="A0A7C2JX77"/>
<gene>
    <name evidence="3" type="ORF">ENQ76_04150</name>
</gene>
<accession>A0A7C2JX77</accession>